<organism evidence="1 2">
    <name type="scientific">Streptomyces durbertensis</name>
    <dbReference type="NCBI Taxonomy" id="2448886"/>
    <lineage>
        <taxon>Bacteria</taxon>
        <taxon>Bacillati</taxon>
        <taxon>Actinomycetota</taxon>
        <taxon>Actinomycetes</taxon>
        <taxon>Kitasatosporales</taxon>
        <taxon>Streptomycetaceae</taxon>
        <taxon>Streptomyces</taxon>
    </lineage>
</organism>
<sequence length="152" mass="15778">MSRSSSPVVRASAVVVAALLVFLGGSGCSPGEGGGQRTERQVVEAYVEALNARDSAALVALAGQGRRGVEEDARGLIADGGGRSLVVRDVRVLRDFGPDLASAHVVAVDEAGEKFETYVQLARERGTWVLVLGKGEGFPEGGKETASVTRPE</sequence>
<evidence type="ECO:0000313" key="2">
    <source>
        <dbReference type="Proteomes" id="UP000766698"/>
    </source>
</evidence>
<proteinExistence type="predicted"/>
<keyword evidence="2" id="KW-1185">Reference proteome</keyword>
<dbReference type="Proteomes" id="UP000766698">
    <property type="component" value="Unassembled WGS sequence"/>
</dbReference>
<dbReference type="SUPFAM" id="SSF54427">
    <property type="entry name" value="NTF2-like"/>
    <property type="match status" value="1"/>
</dbReference>
<name>A0ABR6ELQ1_9ACTN</name>
<dbReference type="InterPro" id="IPR032710">
    <property type="entry name" value="NTF2-like_dom_sf"/>
</dbReference>
<dbReference type="RefSeq" id="WP_182857550.1">
    <property type="nucleotide sequence ID" value="NZ_WMLF01000449.1"/>
</dbReference>
<evidence type="ECO:0008006" key="3">
    <source>
        <dbReference type="Google" id="ProtNLM"/>
    </source>
</evidence>
<reference evidence="2" key="1">
    <citation type="journal article" date="2020" name="Syst. Appl. Microbiol.">
        <title>Streptomyces alkaliterrae sp. nov., isolated from an alkaline soil, and emended descriptions of Streptomyces alkaliphilus, Streptomyces calidiresistens and Streptomyces durbertensis.</title>
        <authorList>
            <person name="Swiecimska M."/>
            <person name="Golinska P."/>
            <person name="Nouioui I."/>
            <person name="Wypij M."/>
            <person name="Rai M."/>
            <person name="Sangal V."/>
            <person name="Goodfellow M."/>
        </authorList>
    </citation>
    <scope>NUCLEOTIDE SEQUENCE [LARGE SCALE GENOMIC DNA]</scope>
    <source>
        <strain evidence="2">DSM 104538</strain>
    </source>
</reference>
<gene>
    <name evidence="1" type="ORF">GL263_22375</name>
</gene>
<dbReference type="PROSITE" id="PS51257">
    <property type="entry name" value="PROKAR_LIPOPROTEIN"/>
    <property type="match status" value="1"/>
</dbReference>
<accession>A0ABR6ELQ1</accession>
<protein>
    <recommendedName>
        <fullName evidence="3">Lipoprotein</fullName>
    </recommendedName>
</protein>
<dbReference type="EMBL" id="WMLF01000449">
    <property type="protein sequence ID" value="MBB1246280.1"/>
    <property type="molecule type" value="Genomic_DNA"/>
</dbReference>
<evidence type="ECO:0000313" key="1">
    <source>
        <dbReference type="EMBL" id="MBB1246280.1"/>
    </source>
</evidence>
<comment type="caution">
    <text evidence="1">The sequence shown here is derived from an EMBL/GenBank/DDBJ whole genome shotgun (WGS) entry which is preliminary data.</text>
</comment>